<feature type="coiled-coil region" evidence="1">
    <location>
        <begin position="68"/>
        <end position="128"/>
    </location>
</feature>
<dbReference type="PANTHER" id="PTHR14580:SF0">
    <property type="entry name" value="MULTIPLE MYELOMA TUMOR-ASSOCIATED PROTEIN 2"/>
    <property type="match status" value="1"/>
</dbReference>
<feature type="domain" description="Multiple myeloma tumor-associated protein 2-like N-terminal" evidence="3">
    <location>
        <begin position="11"/>
        <end position="95"/>
    </location>
</feature>
<evidence type="ECO:0000256" key="2">
    <source>
        <dbReference type="SAM" id="MobiDB-lite"/>
    </source>
</evidence>
<comment type="caution">
    <text evidence="4">The sequence shown here is derived from an EMBL/GenBank/DDBJ whole genome shotgun (WGS) entry which is preliminary data.</text>
</comment>
<dbReference type="EMBL" id="JAACFV010000001">
    <property type="protein sequence ID" value="KAF7514359.1"/>
    <property type="molecule type" value="Genomic_DNA"/>
</dbReference>
<accession>A0A8H7E8I8</accession>
<organism evidence="4 5">
    <name type="scientific">Endocarpon pusillum</name>
    <dbReference type="NCBI Taxonomy" id="364733"/>
    <lineage>
        <taxon>Eukaryota</taxon>
        <taxon>Fungi</taxon>
        <taxon>Dikarya</taxon>
        <taxon>Ascomycota</taxon>
        <taxon>Pezizomycotina</taxon>
        <taxon>Eurotiomycetes</taxon>
        <taxon>Chaetothyriomycetidae</taxon>
        <taxon>Verrucariales</taxon>
        <taxon>Verrucariaceae</taxon>
        <taxon>Endocarpon</taxon>
    </lineage>
</organism>
<evidence type="ECO:0000256" key="1">
    <source>
        <dbReference type="SAM" id="Coils"/>
    </source>
</evidence>
<protein>
    <recommendedName>
        <fullName evidence="3">Multiple myeloma tumor-associated protein 2-like N-terminal domain-containing protein</fullName>
    </recommendedName>
</protein>
<dbReference type="AlphaFoldDB" id="A0A8H7E8I8"/>
<evidence type="ECO:0000313" key="5">
    <source>
        <dbReference type="Proteomes" id="UP000606974"/>
    </source>
</evidence>
<reference evidence="4" key="1">
    <citation type="submission" date="2020-02" db="EMBL/GenBank/DDBJ databases">
        <authorList>
            <person name="Palmer J.M."/>
        </authorList>
    </citation>
    <scope>NUCLEOTIDE SEQUENCE</scope>
    <source>
        <strain evidence="4">EPUS1.4</strain>
        <tissue evidence="4">Thallus</tissue>
    </source>
</reference>
<dbReference type="InterPro" id="IPR019315">
    <property type="entry name" value="MMTA2_N"/>
</dbReference>
<dbReference type="PANTHER" id="PTHR14580">
    <property type="entry name" value="MULTIPLE MYELOMA TUMOR-ASSOCIATED PROTEIN 2 FAMILY MEMBER"/>
    <property type="match status" value="1"/>
</dbReference>
<dbReference type="Proteomes" id="UP000606974">
    <property type="component" value="Unassembled WGS sequence"/>
</dbReference>
<evidence type="ECO:0000313" key="4">
    <source>
        <dbReference type="EMBL" id="KAF7514359.1"/>
    </source>
</evidence>
<feature type="region of interest" description="Disordered" evidence="2">
    <location>
        <begin position="172"/>
        <end position="206"/>
    </location>
</feature>
<keyword evidence="5" id="KW-1185">Reference proteome</keyword>
<feature type="region of interest" description="Disordered" evidence="2">
    <location>
        <begin position="1"/>
        <end position="23"/>
    </location>
</feature>
<gene>
    <name evidence="4" type="ORF">GJ744_000129</name>
</gene>
<dbReference type="InterPro" id="IPR039207">
    <property type="entry name" value="MMTAG2-like"/>
</dbReference>
<proteinExistence type="predicted"/>
<dbReference type="Pfam" id="PF10159">
    <property type="entry name" value="MMtag"/>
    <property type="match status" value="1"/>
</dbReference>
<feature type="compositionally biased region" description="Basic and acidic residues" evidence="2">
    <location>
        <begin position="7"/>
        <end position="21"/>
    </location>
</feature>
<keyword evidence="1" id="KW-0175">Coiled coil</keyword>
<name>A0A8H7E8I8_9EURO</name>
<dbReference type="OrthoDB" id="5390672at2759"/>
<feature type="compositionally biased region" description="Basic and acidic residues" evidence="2">
    <location>
        <begin position="177"/>
        <end position="199"/>
    </location>
</feature>
<sequence length="250" mass="27039">MDLLTTVRKEGSRGGRGDFKWSDVQSSSHRENYLGHSLMAPVGRWQKGRDLNWYAKGNADEEAGETVAQKAERERKEEIKRIKEAEQDALARALGYDVPPRNPNLEALGDAKEVNKILKEAVEDADAEIGKGVGYGKFAHNHGDRNERIQGDDVATLDGGVEVGVGVGIASVTDQAGTDRKRATGDARDRGQRNGHADDAQEPGTGQVVETMIESIDNTGGIGVVHLTTITAADQEMNTTSIDDEGFTRI</sequence>
<evidence type="ECO:0000259" key="3">
    <source>
        <dbReference type="Pfam" id="PF10159"/>
    </source>
</evidence>